<dbReference type="InterPro" id="IPR022813">
    <property type="entry name" value="SecD/SecF_arch_bac"/>
</dbReference>
<dbReference type="Gene3D" id="1.20.1640.10">
    <property type="entry name" value="Multidrug efflux transporter AcrB transmembrane domain"/>
    <property type="match status" value="1"/>
</dbReference>
<feature type="transmembrane region" description="Helical" evidence="9">
    <location>
        <begin position="298"/>
        <end position="317"/>
    </location>
</feature>
<evidence type="ECO:0000256" key="6">
    <source>
        <dbReference type="ARBA" id="ARBA00022989"/>
    </source>
</evidence>
<dbReference type="PRINTS" id="PR01755">
    <property type="entry name" value="SECFTRNLCASE"/>
</dbReference>
<dbReference type="HAMAP" id="MF_01464_B">
    <property type="entry name" value="SecF_B"/>
    <property type="match status" value="1"/>
</dbReference>
<evidence type="ECO:0000313" key="12">
    <source>
        <dbReference type="Proteomes" id="UP000264062"/>
    </source>
</evidence>
<dbReference type="GO" id="GO:0015450">
    <property type="term" value="F:protein-transporting ATPase activity"/>
    <property type="evidence" value="ECO:0007669"/>
    <property type="project" value="InterPro"/>
</dbReference>
<protein>
    <recommendedName>
        <fullName evidence="9">Protein-export membrane protein SecF</fullName>
    </recommendedName>
</protein>
<dbReference type="InterPro" id="IPR048634">
    <property type="entry name" value="SecD_SecF_C"/>
</dbReference>
<comment type="subunit">
    <text evidence="9">Forms a complex with SecD. Part of the essential Sec protein translocation apparatus which comprises SecA, SecYEG and auxiliary proteins SecDF. Other proteins may also be involved.</text>
</comment>
<comment type="caution">
    <text evidence="9">Lacks conserved residue(s) required for the propagation of feature annotation.</text>
</comment>
<sequence>MMSFLKIKLPEFPFTKNRKYTYTISIIMILIGLTSMLFKGGLKSGIDFTGGIVLQVHFENPVHIDQIRSAVKTAGYGNAMIQRYGTSNDFLIKIQGDYEKDKDTLGPSITEYATYPNPTAGEQSVALRLRAKDDKSAIKNIFLRSELYSGVQEVSAVDKYDMLDEYGTMSVSVEHFSKDTMIDLYVFATDYSENVGPEKLIKIQVTHDKKTASAVVSEWADSSMAKTTAKAVIFSPSEKLVESLKESFKDNTLRVDREEVVGAAMSKELQLKSFWVVLLGMLAILIFVWFRFTFRFGVTSVLALFHDVIITLGLLSLTGREMSIQIIAALLTLIGYSINDSIIVSDRIRENVKLMRKDSYDQIINKSLNQVLTRTIITSLTTLFVLVCLFLFGGSVINDFAFTLIAGIIVGTYSSDFVVAPLVLDWELKYPTRKRG</sequence>
<keyword evidence="5 9" id="KW-0653">Protein transport</keyword>
<dbReference type="EMBL" id="DMZY01000131">
    <property type="protein sequence ID" value="HAV92413.1"/>
    <property type="molecule type" value="Genomic_DNA"/>
</dbReference>
<accession>A0A350HA47</accession>
<keyword evidence="7 9" id="KW-0811">Translocation</keyword>
<keyword evidence="6 9" id="KW-1133">Transmembrane helix</keyword>
<keyword evidence="2 9" id="KW-0813">Transport</keyword>
<dbReference type="InterPro" id="IPR055344">
    <property type="entry name" value="SecD_SecF_C_bact"/>
</dbReference>
<keyword evidence="4 9" id="KW-0812">Transmembrane</keyword>
<gene>
    <name evidence="9 11" type="primary">secF</name>
    <name evidence="11" type="ORF">DCW38_04450</name>
</gene>
<evidence type="ECO:0000256" key="2">
    <source>
        <dbReference type="ARBA" id="ARBA00022448"/>
    </source>
</evidence>
<dbReference type="NCBIfam" id="TIGR00966">
    <property type="entry name" value="transloc_SecF"/>
    <property type="match status" value="1"/>
</dbReference>
<feature type="transmembrane region" description="Helical" evidence="9">
    <location>
        <begin position="371"/>
        <end position="394"/>
    </location>
</feature>
<reference evidence="11 12" key="1">
    <citation type="journal article" date="2018" name="Nat. Biotechnol.">
        <title>A standardized bacterial taxonomy based on genome phylogeny substantially revises the tree of life.</title>
        <authorList>
            <person name="Parks D.H."/>
            <person name="Chuvochina M."/>
            <person name="Waite D.W."/>
            <person name="Rinke C."/>
            <person name="Skarshewski A."/>
            <person name="Chaumeil P.A."/>
            <person name="Hugenholtz P."/>
        </authorList>
    </citation>
    <scope>NUCLEOTIDE SEQUENCE [LARGE SCALE GENOMIC DNA]</scope>
    <source>
        <strain evidence="11">UBA9956</strain>
    </source>
</reference>
<dbReference type="PANTHER" id="PTHR30081:SF8">
    <property type="entry name" value="PROTEIN TRANSLOCASE SUBUNIT SECF"/>
    <property type="match status" value="1"/>
</dbReference>
<evidence type="ECO:0000256" key="1">
    <source>
        <dbReference type="ARBA" id="ARBA00004651"/>
    </source>
</evidence>
<organism evidence="11 12">
    <name type="scientific">candidate division WOR-3 bacterium</name>
    <dbReference type="NCBI Taxonomy" id="2052148"/>
    <lineage>
        <taxon>Bacteria</taxon>
        <taxon>Bacteria division WOR-3</taxon>
    </lineage>
</organism>
<comment type="similarity">
    <text evidence="9">Belongs to the SecD/SecF family. SecF subfamily.</text>
</comment>
<dbReference type="GO" id="GO:0005886">
    <property type="term" value="C:plasma membrane"/>
    <property type="evidence" value="ECO:0007669"/>
    <property type="project" value="UniProtKB-SubCell"/>
</dbReference>
<proteinExistence type="inferred from homology"/>
<evidence type="ECO:0000313" key="11">
    <source>
        <dbReference type="EMBL" id="HAV92413.1"/>
    </source>
</evidence>
<evidence type="ECO:0000256" key="3">
    <source>
        <dbReference type="ARBA" id="ARBA00022475"/>
    </source>
</evidence>
<evidence type="ECO:0000256" key="8">
    <source>
        <dbReference type="ARBA" id="ARBA00023136"/>
    </source>
</evidence>
<comment type="function">
    <text evidence="9">Part of the Sec protein translocase complex. Interacts with the SecYEG preprotein conducting channel. SecDF uses the proton motive force (PMF) to complete protein translocation after the ATP-dependent function of SecA.</text>
</comment>
<dbReference type="GO" id="GO:0006605">
    <property type="term" value="P:protein targeting"/>
    <property type="evidence" value="ECO:0007669"/>
    <property type="project" value="UniProtKB-UniRule"/>
</dbReference>
<feature type="transmembrane region" description="Helical" evidence="9">
    <location>
        <begin position="20"/>
        <end position="38"/>
    </location>
</feature>
<name>A0A350HA47_UNCW3</name>
<evidence type="ECO:0000259" key="10">
    <source>
        <dbReference type="Pfam" id="PF02355"/>
    </source>
</evidence>
<dbReference type="Pfam" id="PF02355">
    <property type="entry name" value="SecD_SecF_C"/>
    <property type="match status" value="1"/>
</dbReference>
<dbReference type="InterPro" id="IPR005665">
    <property type="entry name" value="SecF_bac"/>
</dbReference>
<dbReference type="GO" id="GO:0065002">
    <property type="term" value="P:intracellular protein transmembrane transport"/>
    <property type="evidence" value="ECO:0007669"/>
    <property type="project" value="UniProtKB-UniRule"/>
</dbReference>
<dbReference type="PANTHER" id="PTHR30081">
    <property type="entry name" value="PROTEIN-EXPORT MEMBRANE PROTEIN SEC"/>
    <property type="match status" value="1"/>
</dbReference>
<dbReference type="SUPFAM" id="SSF82866">
    <property type="entry name" value="Multidrug efflux transporter AcrB transmembrane domain"/>
    <property type="match status" value="1"/>
</dbReference>
<feature type="transmembrane region" description="Helical" evidence="9">
    <location>
        <begin position="400"/>
        <end position="424"/>
    </location>
</feature>
<dbReference type="InterPro" id="IPR022646">
    <property type="entry name" value="SecD/SecF_CS"/>
</dbReference>
<feature type="transmembrane region" description="Helical" evidence="9">
    <location>
        <begin position="274"/>
        <end position="292"/>
    </location>
</feature>
<comment type="subcellular location">
    <subcellularLocation>
        <location evidence="1 9">Cell membrane</location>
        <topology evidence="1 9">Multi-pass membrane protein</topology>
    </subcellularLocation>
</comment>
<keyword evidence="8 9" id="KW-0472">Membrane</keyword>
<feature type="domain" description="Protein export membrane protein SecD/SecF C-terminal" evidence="10">
    <location>
        <begin position="247"/>
        <end position="427"/>
    </location>
</feature>
<dbReference type="Proteomes" id="UP000264062">
    <property type="component" value="Unassembled WGS sequence"/>
</dbReference>
<keyword evidence="3 9" id="KW-1003">Cell membrane</keyword>
<dbReference type="NCBIfam" id="TIGR00916">
    <property type="entry name" value="2A0604s01"/>
    <property type="match status" value="1"/>
</dbReference>
<evidence type="ECO:0000256" key="9">
    <source>
        <dbReference type="HAMAP-Rule" id="MF_01464"/>
    </source>
</evidence>
<dbReference type="Pfam" id="PF07549">
    <property type="entry name" value="Sec_GG"/>
    <property type="match status" value="1"/>
</dbReference>
<evidence type="ECO:0000256" key="7">
    <source>
        <dbReference type="ARBA" id="ARBA00023010"/>
    </source>
</evidence>
<comment type="caution">
    <text evidence="11">The sequence shown here is derived from an EMBL/GenBank/DDBJ whole genome shotgun (WGS) entry which is preliminary data.</text>
</comment>
<evidence type="ECO:0000256" key="4">
    <source>
        <dbReference type="ARBA" id="ARBA00022692"/>
    </source>
</evidence>
<dbReference type="InterPro" id="IPR022645">
    <property type="entry name" value="SecD/SecF_bac"/>
</dbReference>
<dbReference type="GO" id="GO:0043952">
    <property type="term" value="P:protein transport by the Sec complex"/>
    <property type="evidence" value="ECO:0007669"/>
    <property type="project" value="UniProtKB-UniRule"/>
</dbReference>
<evidence type="ECO:0000256" key="5">
    <source>
        <dbReference type="ARBA" id="ARBA00022927"/>
    </source>
</evidence>
<dbReference type="AlphaFoldDB" id="A0A350HA47"/>